<proteinExistence type="predicted"/>
<name>M9LSX5_PSEA3</name>
<organism evidence="2 3">
    <name type="scientific">Pseudozyma antarctica (strain T-34)</name>
    <name type="common">Yeast</name>
    <name type="synonym">Candida antarctica</name>
    <dbReference type="NCBI Taxonomy" id="1151754"/>
    <lineage>
        <taxon>Eukaryota</taxon>
        <taxon>Fungi</taxon>
        <taxon>Dikarya</taxon>
        <taxon>Basidiomycota</taxon>
        <taxon>Ustilaginomycotina</taxon>
        <taxon>Ustilaginomycetes</taxon>
        <taxon>Ustilaginales</taxon>
        <taxon>Ustilaginaceae</taxon>
        <taxon>Moesziomyces</taxon>
    </lineage>
</organism>
<feature type="region of interest" description="Disordered" evidence="1">
    <location>
        <begin position="233"/>
        <end position="253"/>
    </location>
</feature>
<accession>M9LSX5</accession>
<evidence type="ECO:0000313" key="3">
    <source>
        <dbReference type="Proteomes" id="UP000011976"/>
    </source>
</evidence>
<dbReference type="Proteomes" id="UP000011976">
    <property type="component" value="Unassembled WGS sequence"/>
</dbReference>
<evidence type="ECO:0000256" key="1">
    <source>
        <dbReference type="SAM" id="MobiDB-lite"/>
    </source>
</evidence>
<reference evidence="3" key="1">
    <citation type="journal article" date="2013" name="Genome Announc.">
        <title>Genome sequence of the basidiomycetous yeast Pseudozyma antarctica T-34, a producer of the glycolipid biosurfactants mannosylerythritol lipids.</title>
        <authorList>
            <person name="Morita T."/>
            <person name="Koike H."/>
            <person name="Koyama Y."/>
            <person name="Hagiwara H."/>
            <person name="Ito E."/>
            <person name="Fukuoka T."/>
            <person name="Imura T."/>
            <person name="Machida M."/>
            <person name="Kitamoto D."/>
        </authorList>
    </citation>
    <scope>NUCLEOTIDE SEQUENCE [LARGE SCALE GENOMIC DNA]</scope>
    <source>
        <strain evidence="3">T-34</strain>
    </source>
</reference>
<dbReference type="EMBL" id="DF196769">
    <property type="protein sequence ID" value="GAC71489.1"/>
    <property type="molecule type" value="Genomic_DNA"/>
</dbReference>
<gene>
    <name evidence="2" type="ORF">PANT_3c00052</name>
</gene>
<sequence length="291" mass="31129">MSRPDGRWMLVGSSSMQPRHWKAPSEVFVDRRHLTCRHPLPSRLAWECASKATATVVAHPTLLLPLLLPPCMNNPTGRLERQTNNAALYEQPKAEAGGTCASEIAVEVEFGEIGRHRAGLESGAEPGLASIPLIAVPFEIPGAAPLCRCAAVPLRRCAKRSSLHRMTRVTHRVHRAGLVSPTPAAPLRGVAADAIPMLWTGAISVHGARCTAHGGAPRSDRIISKPMPTFARRSRPVGLGRASWPASMERRGPSDWARRALLPSKSGQSCFPAQEGGSREASRAAAAACLV</sequence>
<protein>
    <submittedName>
        <fullName evidence="2">Uncharacterized protein</fullName>
    </submittedName>
</protein>
<evidence type="ECO:0000313" key="2">
    <source>
        <dbReference type="EMBL" id="GAC71489.1"/>
    </source>
</evidence>
<dbReference type="AlphaFoldDB" id="M9LSX5"/>